<dbReference type="Pfam" id="PF26086">
    <property type="entry name" value="Niban2"/>
    <property type="match status" value="1"/>
</dbReference>
<dbReference type="Pfam" id="PF26089">
    <property type="entry name" value="PH_Niban2"/>
    <property type="match status" value="2"/>
</dbReference>
<dbReference type="EMBL" id="JABFDY010000023">
    <property type="protein sequence ID" value="KAF7690101.1"/>
    <property type="molecule type" value="Genomic_DNA"/>
</dbReference>
<gene>
    <name evidence="4" type="ORF">HF521_011905</name>
</gene>
<comment type="similarity">
    <text evidence="1">Belongs to the Niban family.</text>
</comment>
<dbReference type="AlphaFoldDB" id="A0A8T0AF83"/>
<dbReference type="InterPro" id="IPR026088">
    <property type="entry name" value="Niban-like"/>
</dbReference>
<reference evidence="4" key="1">
    <citation type="submission" date="2020-08" db="EMBL/GenBank/DDBJ databases">
        <title>Chromosome-level assembly of Southern catfish (Silurus meridionalis) provides insights into visual adaptation to the nocturnal and benthic lifestyles.</title>
        <authorList>
            <person name="Zhang Y."/>
            <person name="Wang D."/>
            <person name="Peng Z."/>
        </authorList>
    </citation>
    <scope>NUCLEOTIDE SEQUENCE</scope>
    <source>
        <strain evidence="4">SWU-2019-XX</strain>
        <tissue evidence="4">Muscle</tissue>
    </source>
</reference>
<protein>
    <recommendedName>
        <fullName evidence="3">Niban 1/2/3 domain-containing protein</fullName>
    </recommendedName>
</protein>
<sequence length="1142" mass="131051">MGTSSSLLDDNKYTFIKEWAQTELRNFSPIYKKQYSLAFLSTFMMSWFNANRSILNSLNSGKWKERFVVVSANYSLEYHESYEANFYERHSTTIKGADYGGTILTTDEKYMEVIDRCFTDTDKWAQTELRNFSPIYKKQYSLAFLSHVHDELVQRKQEHTQLLKQRDPPPETEVLYQESVLYFCDNRKWKERFVVVSANYSLEYHESYETFTKGTPPLLKVLTTGGTILTTDEKYMEVIDRCFTDTDNVKEDFAPPVVGMPGQFPVYLRLPYQRDHYFCFFQEAKHVKFMSVLSDCIRHQNQDFLKKETFEVQAFIKAVQLYRQDKGYYESWDMMIGNDVQVLTNLTMADLLPSQEKDLLSCLKAKKMEKKRMWFATVEAVYNVVQETFMEGMAALNNECREATMQQKALMCSNMDQIMSSRAFLESKLRDMVAELATQYCKQHIEPRLSAVLEEIMGPISLGFGEARQVSESMMEHLCQVYQEGMTREDLQQNWVAMSKPDLQSCYEKVSGLKDNIQEFSYSNCRGLEHSTQIDIQQLVDNVEYTFGLLLNKSPQDNNNLLDLMVKAKNRVLKQYDYDSSTQRKRIFQEALLSITLPRLKAFLAPTFKKELPNFEQYIFADYVDFINVENVYEDILEQMLEKDVSKVVKEAASMQKYNLFMESRYRFSVSSMYFTPPGSPDYTSTSTKVGNVLPPSPLLKETQCTNEDLVLIQKKVELKGIKAQIIEVQEHAQPELTEVRPKKIIEQKVIMAHQEEVPAHAQTELIKIPFDEKTVLAEKRMEQEVIKIQEEAVEMNAQSVIIMVTTNKIPVLAEKKVEQEVIVAQQLEDHVQPELTKVPIGENTIMAEKMIEQKVIMAHQEEVLEATKERKLEDNEGSDFPFNAATEIRARFPAHETTQSLGKKTYSGPPLLLDINPETLLNPSISNTEPALKPASHTLFELVPNPIKTVANETPCQACPPERETRPMGQVLQNETLSSLNFISAESKAETSQVLPSCLDVQPLILDEQTNNDTGDTKLLVDDLTSIGAPIYELRVSNMTQDFYDCLSWSTSKEQDSNEDDEPTLETSTASSNPEDIFIVKCEAILDASVNVTDDSADLRNEAARPLDCIKEIRDLVVEVIEVEDVVQHYPTSAEVSLNTQ</sequence>
<dbReference type="PANTHER" id="PTHR14392">
    <property type="entry name" value="NIBAN FAMILY MEMBER"/>
    <property type="match status" value="1"/>
</dbReference>
<evidence type="ECO:0000259" key="3">
    <source>
        <dbReference type="Pfam" id="PF26086"/>
    </source>
</evidence>
<name>A0A8T0AF83_SILME</name>
<evidence type="ECO:0000256" key="1">
    <source>
        <dbReference type="ARBA" id="ARBA00010251"/>
    </source>
</evidence>
<keyword evidence="5" id="KW-1185">Reference proteome</keyword>
<dbReference type="PANTHER" id="PTHR14392:SF3">
    <property type="entry name" value="PROTEIN NIBAN 1"/>
    <property type="match status" value="1"/>
</dbReference>
<evidence type="ECO:0000313" key="4">
    <source>
        <dbReference type="EMBL" id="KAF7690101.1"/>
    </source>
</evidence>
<dbReference type="InterPro" id="IPR059060">
    <property type="entry name" value="Niban_1/2/3_dom"/>
</dbReference>
<dbReference type="Proteomes" id="UP000606274">
    <property type="component" value="Unassembled WGS sequence"/>
</dbReference>
<dbReference type="CDD" id="cd23949">
    <property type="entry name" value="Niban-like"/>
    <property type="match status" value="1"/>
</dbReference>
<comment type="caution">
    <text evidence="4">The sequence shown here is derived from an EMBL/GenBank/DDBJ whole genome shotgun (WGS) entry which is preliminary data.</text>
</comment>
<evidence type="ECO:0000256" key="2">
    <source>
        <dbReference type="SAM" id="MobiDB-lite"/>
    </source>
</evidence>
<organism evidence="4 5">
    <name type="scientific">Silurus meridionalis</name>
    <name type="common">Southern catfish</name>
    <name type="synonym">Silurus soldatovi meridionalis</name>
    <dbReference type="NCBI Taxonomy" id="175797"/>
    <lineage>
        <taxon>Eukaryota</taxon>
        <taxon>Metazoa</taxon>
        <taxon>Chordata</taxon>
        <taxon>Craniata</taxon>
        <taxon>Vertebrata</taxon>
        <taxon>Euteleostomi</taxon>
        <taxon>Actinopterygii</taxon>
        <taxon>Neopterygii</taxon>
        <taxon>Teleostei</taxon>
        <taxon>Ostariophysi</taxon>
        <taxon>Siluriformes</taxon>
        <taxon>Siluridae</taxon>
        <taxon>Silurus</taxon>
    </lineage>
</organism>
<proteinExistence type="inferred from homology"/>
<evidence type="ECO:0000313" key="5">
    <source>
        <dbReference type="Proteomes" id="UP000606274"/>
    </source>
</evidence>
<accession>A0A8T0AF83</accession>
<feature type="region of interest" description="Disordered" evidence="2">
    <location>
        <begin position="1052"/>
        <end position="1072"/>
    </location>
</feature>
<feature type="domain" description="Niban 1/2/3" evidence="3">
    <location>
        <begin position="439"/>
        <end position="598"/>
    </location>
</feature>